<evidence type="ECO:0000313" key="4">
    <source>
        <dbReference type="EMBL" id="MFD0705028.1"/>
    </source>
</evidence>
<proteinExistence type="predicted"/>
<feature type="coiled-coil region" evidence="1">
    <location>
        <begin position="100"/>
        <end position="161"/>
    </location>
</feature>
<feature type="region of interest" description="Disordered" evidence="2">
    <location>
        <begin position="1"/>
        <end position="24"/>
    </location>
</feature>
<dbReference type="InterPro" id="IPR008613">
    <property type="entry name" value="Excalibur_Ca-bd_domain"/>
</dbReference>
<organism evidence="4 5">
    <name type="scientific">Alloscardovia venturai</name>
    <dbReference type="NCBI Taxonomy" id="1769421"/>
    <lineage>
        <taxon>Bacteria</taxon>
        <taxon>Bacillati</taxon>
        <taxon>Actinomycetota</taxon>
        <taxon>Actinomycetes</taxon>
        <taxon>Bifidobacteriales</taxon>
        <taxon>Bifidobacteriaceae</taxon>
        <taxon>Alloscardovia</taxon>
    </lineage>
</organism>
<dbReference type="RefSeq" id="WP_377938729.1">
    <property type="nucleotide sequence ID" value="NZ_JBHTHQ010000021.1"/>
</dbReference>
<accession>A0ABW2Y887</accession>
<evidence type="ECO:0000256" key="1">
    <source>
        <dbReference type="SAM" id="Coils"/>
    </source>
</evidence>
<feature type="coiled-coil region" evidence="1">
    <location>
        <begin position="24"/>
        <end position="58"/>
    </location>
</feature>
<gene>
    <name evidence="4" type="ORF">ACFQY8_04635</name>
</gene>
<reference evidence="5" key="1">
    <citation type="journal article" date="2019" name="Int. J. Syst. Evol. Microbiol.">
        <title>The Global Catalogue of Microorganisms (GCM) 10K type strain sequencing project: providing services to taxonomists for standard genome sequencing and annotation.</title>
        <authorList>
            <consortium name="The Broad Institute Genomics Platform"/>
            <consortium name="The Broad Institute Genome Sequencing Center for Infectious Disease"/>
            <person name="Wu L."/>
            <person name="Ma J."/>
        </authorList>
    </citation>
    <scope>NUCLEOTIDE SEQUENCE [LARGE SCALE GENOMIC DNA]</scope>
    <source>
        <strain evidence="5">CCM 8604</strain>
    </source>
</reference>
<evidence type="ECO:0000259" key="3">
    <source>
        <dbReference type="SMART" id="SM00894"/>
    </source>
</evidence>
<feature type="domain" description="Excalibur calcium-binding" evidence="3">
    <location>
        <begin position="218"/>
        <end position="254"/>
    </location>
</feature>
<sequence length="254" mass="28118">MVQVHRSPPLTTTTTSSVARSKRIKDDKSKIEELKKVKSEAQTLLSRITSELEKSQDNVSDNSLRDDLARQKETLETMLSGKIDKKSVKQQVNVAQDSLNKVIENENVYLRQNKNQAQDKYNRAKALLDSSNGQVENNDYRNTLQTKIDALNTQIRQAANVKDIVAAEGEVDKAVSDVNANIAYKKQIDAQNAQRQREAQAAAAAAAAAAQNSQTNVYYPNCAAVRSAGKAPLYQNEPGYRARLDRDHDGVACE</sequence>
<keyword evidence="5" id="KW-1185">Reference proteome</keyword>
<comment type="caution">
    <text evidence="4">The sequence shown here is derived from an EMBL/GenBank/DDBJ whole genome shotgun (WGS) entry which is preliminary data.</text>
</comment>
<name>A0ABW2Y887_9BIFI</name>
<protein>
    <submittedName>
        <fullName evidence="4">Excalibur calcium-binding domain-containing protein</fullName>
    </submittedName>
</protein>
<dbReference type="SMART" id="SM00894">
    <property type="entry name" value="Excalibur"/>
    <property type="match status" value="1"/>
</dbReference>
<dbReference type="EMBL" id="JBHTHQ010000021">
    <property type="protein sequence ID" value="MFD0705028.1"/>
    <property type="molecule type" value="Genomic_DNA"/>
</dbReference>
<evidence type="ECO:0000256" key="2">
    <source>
        <dbReference type="SAM" id="MobiDB-lite"/>
    </source>
</evidence>
<dbReference type="Proteomes" id="UP001597036">
    <property type="component" value="Unassembled WGS sequence"/>
</dbReference>
<keyword evidence="1" id="KW-0175">Coiled coil</keyword>
<dbReference type="Pfam" id="PF05901">
    <property type="entry name" value="Excalibur"/>
    <property type="match status" value="1"/>
</dbReference>
<evidence type="ECO:0000313" key="5">
    <source>
        <dbReference type="Proteomes" id="UP001597036"/>
    </source>
</evidence>